<proteinExistence type="predicted"/>
<feature type="non-terminal residue" evidence="3">
    <location>
        <position position="1"/>
    </location>
</feature>
<evidence type="ECO:0000259" key="2">
    <source>
        <dbReference type="Pfam" id="PF13976"/>
    </source>
</evidence>
<accession>A0A699LE02</accession>
<evidence type="ECO:0000313" key="3">
    <source>
        <dbReference type="EMBL" id="GFB30178.1"/>
    </source>
</evidence>
<reference evidence="3" key="1">
    <citation type="journal article" date="2019" name="Sci. Rep.">
        <title>Draft genome of Tanacetum cinerariifolium, the natural source of mosquito coil.</title>
        <authorList>
            <person name="Yamashiro T."/>
            <person name="Shiraishi A."/>
            <person name="Satake H."/>
            <person name="Nakayama K."/>
        </authorList>
    </citation>
    <scope>NUCLEOTIDE SEQUENCE</scope>
</reference>
<name>A0A699LE02_TANCI</name>
<feature type="compositionally biased region" description="Polar residues" evidence="1">
    <location>
        <begin position="1"/>
        <end position="13"/>
    </location>
</feature>
<evidence type="ECO:0000256" key="1">
    <source>
        <dbReference type="SAM" id="MobiDB-lite"/>
    </source>
</evidence>
<gene>
    <name evidence="3" type="ORF">Tci_702149</name>
</gene>
<feature type="domain" description="GAG-pre-integrase" evidence="2">
    <location>
        <begin position="169"/>
        <end position="238"/>
    </location>
</feature>
<dbReference type="AlphaFoldDB" id="A0A699LE02"/>
<dbReference type="InterPro" id="IPR025724">
    <property type="entry name" value="GAG-pre-integrase_dom"/>
</dbReference>
<dbReference type="EMBL" id="BKCJ010596923">
    <property type="protein sequence ID" value="GFB30178.1"/>
    <property type="molecule type" value="Genomic_DNA"/>
</dbReference>
<organism evidence="3">
    <name type="scientific">Tanacetum cinerariifolium</name>
    <name type="common">Dalmatian daisy</name>
    <name type="synonym">Chrysanthemum cinerariifolium</name>
    <dbReference type="NCBI Taxonomy" id="118510"/>
    <lineage>
        <taxon>Eukaryota</taxon>
        <taxon>Viridiplantae</taxon>
        <taxon>Streptophyta</taxon>
        <taxon>Embryophyta</taxon>
        <taxon>Tracheophyta</taxon>
        <taxon>Spermatophyta</taxon>
        <taxon>Magnoliopsida</taxon>
        <taxon>eudicotyledons</taxon>
        <taxon>Gunneridae</taxon>
        <taxon>Pentapetalae</taxon>
        <taxon>asterids</taxon>
        <taxon>campanulids</taxon>
        <taxon>Asterales</taxon>
        <taxon>Asteraceae</taxon>
        <taxon>Asteroideae</taxon>
        <taxon>Anthemideae</taxon>
        <taxon>Anthemidinae</taxon>
        <taxon>Tanacetum</taxon>
    </lineage>
</organism>
<protein>
    <submittedName>
        <fullName evidence="3">Integrase, catalytic region, zinc finger, CCHC-type, peptidase aspartic, catalytic</fullName>
    </submittedName>
</protein>
<sequence>VNSCTDASGSKPRSNTKKNRISSATSVNMKTVEDHPKTTKSNLQKSNRVDSVPAKQPENVSTSKIVVTENLSHTSQKPLTSFQRRNKLNKVVPAGIPTPTDTSMQPVVISASQLESNNNWGSNCLNSPSLSVFKCRSYRSSFEVAFRKHTCFVRDLDGINLIKGSRGSNLYTIFVEDMMRSSPICLLSKALKNKSWLWHHRLNHLNFGTINNLAQKDLVRGLPRLKFEKDHLCSAFQLEREGKQPTNPKRLTPL</sequence>
<feature type="region of interest" description="Disordered" evidence="1">
    <location>
        <begin position="1"/>
        <end position="64"/>
    </location>
</feature>
<dbReference type="Pfam" id="PF13976">
    <property type="entry name" value="gag_pre-integrs"/>
    <property type="match status" value="1"/>
</dbReference>
<comment type="caution">
    <text evidence="3">The sequence shown here is derived from an EMBL/GenBank/DDBJ whole genome shotgun (WGS) entry which is preliminary data.</text>
</comment>